<name>A0A9K3CQE6_9EUKA</name>
<protein>
    <submittedName>
        <fullName evidence="4">Uncharacterized protein</fullName>
    </submittedName>
</protein>
<proteinExistence type="predicted"/>
<evidence type="ECO:0000313" key="4">
    <source>
        <dbReference type="EMBL" id="GIQ79699.1"/>
    </source>
</evidence>
<keyword evidence="3" id="KW-0949">S-adenosyl-L-methionine</keyword>
<accession>A0A9K3CQE6</accession>
<keyword evidence="2" id="KW-0808">Transferase</keyword>
<keyword evidence="5" id="KW-1185">Reference proteome</keyword>
<dbReference type="Proteomes" id="UP000265618">
    <property type="component" value="Unassembled WGS sequence"/>
</dbReference>
<dbReference type="PROSITE" id="PS00094">
    <property type="entry name" value="C5_MTASE_1"/>
    <property type="match status" value="1"/>
</dbReference>
<dbReference type="GO" id="GO:0008168">
    <property type="term" value="F:methyltransferase activity"/>
    <property type="evidence" value="ECO:0007669"/>
    <property type="project" value="UniProtKB-KW"/>
</dbReference>
<dbReference type="AlphaFoldDB" id="A0A9K3CQE6"/>
<organism evidence="4 5">
    <name type="scientific">Kipferlia bialata</name>
    <dbReference type="NCBI Taxonomy" id="797122"/>
    <lineage>
        <taxon>Eukaryota</taxon>
        <taxon>Metamonada</taxon>
        <taxon>Carpediemonas-like organisms</taxon>
        <taxon>Kipferlia</taxon>
    </lineage>
</organism>
<comment type="caution">
    <text evidence="4">The sequence shown here is derived from an EMBL/GenBank/DDBJ whole genome shotgun (WGS) entry which is preliminary data.</text>
</comment>
<keyword evidence="1" id="KW-0489">Methyltransferase</keyword>
<reference evidence="4 5" key="1">
    <citation type="journal article" date="2018" name="PLoS ONE">
        <title>The draft genome of Kipferlia bialata reveals reductive genome evolution in fornicate parasites.</title>
        <authorList>
            <person name="Tanifuji G."/>
            <person name="Takabayashi S."/>
            <person name="Kume K."/>
            <person name="Takagi M."/>
            <person name="Nakayama T."/>
            <person name="Kamikawa R."/>
            <person name="Inagaki Y."/>
            <person name="Hashimoto T."/>
        </authorList>
    </citation>
    <scope>NUCLEOTIDE SEQUENCE [LARGE SCALE GENOMIC DNA]</scope>
    <source>
        <strain evidence="4">NY0173</strain>
    </source>
</reference>
<gene>
    <name evidence="4" type="ORF">KIPB_000379</name>
</gene>
<evidence type="ECO:0000256" key="3">
    <source>
        <dbReference type="ARBA" id="ARBA00022691"/>
    </source>
</evidence>
<dbReference type="EMBL" id="BDIP01000043">
    <property type="protein sequence ID" value="GIQ79699.1"/>
    <property type="molecule type" value="Genomic_DNA"/>
</dbReference>
<sequence>MVALCTVRQCMSSSVGCLRMSVWPISTLFQGFSQQQKTPLLSSISRPALGICYAGLTCSSCQGPGGNVLETGTPCSGISLALQRTGTLPSHSVIDMYLIQGCQGDHSRRP</sequence>
<evidence type="ECO:0000256" key="2">
    <source>
        <dbReference type="ARBA" id="ARBA00022679"/>
    </source>
</evidence>
<dbReference type="InterPro" id="IPR018117">
    <property type="entry name" value="C5_DNA_meth_AS"/>
</dbReference>
<evidence type="ECO:0000256" key="1">
    <source>
        <dbReference type="ARBA" id="ARBA00022603"/>
    </source>
</evidence>
<evidence type="ECO:0000313" key="5">
    <source>
        <dbReference type="Proteomes" id="UP000265618"/>
    </source>
</evidence>
<dbReference type="GO" id="GO:0032259">
    <property type="term" value="P:methylation"/>
    <property type="evidence" value="ECO:0007669"/>
    <property type="project" value="UniProtKB-KW"/>
</dbReference>